<feature type="transmembrane region" description="Helical" evidence="8">
    <location>
        <begin position="49"/>
        <end position="70"/>
    </location>
</feature>
<organism evidence="9 10">
    <name type="scientific">Neonectria punicea</name>
    <dbReference type="NCBI Taxonomy" id="979145"/>
    <lineage>
        <taxon>Eukaryota</taxon>
        <taxon>Fungi</taxon>
        <taxon>Dikarya</taxon>
        <taxon>Ascomycota</taxon>
        <taxon>Pezizomycotina</taxon>
        <taxon>Sordariomycetes</taxon>
        <taxon>Hypocreomycetidae</taxon>
        <taxon>Hypocreales</taxon>
        <taxon>Nectriaceae</taxon>
        <taxon>Neonectria</taxon>
    </lineage>
</organism>
<dbReference type="SUPFAM" id="SSF48264">
    <property type="entry name" value="Cytochrome P450"/>
    <property type="match status" value="1"/>
</dbReference>
<keyword evidence="8" id="KW-0472">Membrane</keyword>
<dbReference type="InterPro" id="IPR001128">
    <property type="entry name" value="Cyt_P450"/>
</dbReference>
<dbReference type="Pfam" id="PF00067">
    <property type="entry name" value="p450"/>
    <property type="match status" value="1"/>
</dbReference>
<evidence type="ECO:0000256" key="1">
    <source>
        <dbReference type="ARBA" id="ARBA00001971"/>
    </source>
</evidence>
<feature type="transmembrane region" description="Helical" evidence="8">
    <location>
        <begin position="76"/>
        <end position="97"/>
    </location>
</feature>
<evidence type="ECO:0000256" key="3">
    <source>
        <dbReference type="ARBA" id="ARBA00022617"/>
    </source>
</evidence>
<sequence length="564" mass="63863">MAGYSLGYVTGAANQPLSVQCSAACIVGLVAHGLYFIHWADDRNAMAVLAVHIFAFFLLLPLEVVSWGMLLGLRASFLVFATYLGTLFTSIVIYRLFFHHLRRFPGPFWAKITKGYGIYANRNGKMHEEYDRLLHGYGPFVRIGPDELLHTAIDTMTEVHGLHSKCVKGNFYSAMEYGEHRVSNLDGIVDKAEHRSRRQVWDKAFNGKAIDAREQPIRDVIYEWLAKVDEFNGQPVNWTLFASLISFDITGRVGFSTDFGGVRAGTKSIFQRYIQSLFKMMADVGHQPWIISLSKRSLLPDSSDVVGFEAFARKLVAQRLKDTEPKEDIVHYFIEDFKSEKPKAFFTMDHLEADAQAILIGAADSSYSPITFCFRHLILNPETIDRLRIELAPLFNRSQKNGFANADLARSTPFLDAVIHETMRLHNPACTSATKRTPPEGLALDGTYIPGNVDLISSIWSFHRSERYFIRPQDWIPERWTTQPELVLDKRAYHPFLVGPFNCVGQRLAMMTLRMVIAHTVWFCDFDFAPGEDGNAVVSKSRDALFLMPGPLELVFTKRLGVEV</sequence>
<keyword evidence="8" id="KW-1133">Transmembrane helix</keyword>
<dbReference type="PANTHER" id="PTHR24305">
    <property type="entry name" value="CYTOCHROME P450"/>
    <property type="match status" value="1"/>
</dbReference>
<dbReference type="InterPro" id="IPR036396">
    <property type="entry name" value="Cyt_P450_sf"/>
</dbReference>
<dbReference type="PANTHER" id="PTHR24305:SF187">
    <property type="entry name" value="P450, PUTATIVE (EUROFUNG)-RELATED"/>
    <property type="match status" value="1"/>
</dbReference>
<evidence type="ECO:0000256" key="4">
    <source>
        <dbReference type="ARBA" id="ARBA00022723"/>
    </source>
</evidence>
<evidence type="ECO:0000256" key="8">
    <source>
        <dbReference type="SAM" id="Phobius"/>
    </source>
</evidence>
<keyword evidence="7" id="KW-0503">Monooxygenase</keyword>
<dbReference type="Proteomes" id="UP001498476">
    <property type="component" value="Unassembled WGS sequence"/>
</dbReference>
<comment type="cofactor">
    <cofactor evidence="1">
        <name>heme</name>
        <dbReference type="ChEBI" id="CHEBI:30413"/>
    </cofactor>
</comment>
<evidence type="ECO:0000313" key="10">
    <source>
        <dbReference type="Proteomes" id="UP001498476"/>
    </source>
</evidence>
<proteinExistence type="inferred from homology"/>
<keyword evidence="8" id="KW-0812">Transmembrane</keyword>
<dbReference type="InterPro" id="IPR002401">
    <property type="entry name" value="Cyt_P450_E_grp-I"/>
</dbReference>
<keyword evidence="4" id="KW-0479">Metal-binding</keyword>
<dbReference type="PRINTS" id="PR00385">
    <property type="entry name" value="P450"/>
</dbReference>
<evidence type="ECO:0000256" key="7">
    <source>
        <dbReference type="ARBA" id="ARBA00023033"/>
    </source>
</evidence>
<keyword evidence="3" id="KW-0349">Heme</keyword>
<keyword evidence="10" id="KW-1185">Reference proteome</keyword>
<dbReference type="EMBL" id="JAZAVJ010000007">
    <property type="protein sequence ID" value="KAK7423901.1"/>
    <property type="molecule type" value="Genomic_DNA"/>
</dbReference>
<feature type="transmembrane region" description="Helical" evidence="8">
    <location>
        <begin position="17"/>
        <end position="37"/>
    </location>
</feature>
<dbReference type="InterPro" id="IPR050121">
    <property type="entry name" value="Cytochrome_P450_monoxygenase"/>
</dbReference>
<evidence type="ECO:0008006" key="11">
    <source>
        <dbReference type="Google" id="ProtNLM"/>
    </source>
</evidence>
<keyword evidence="5" id="KW-0560">Oxidoreductase</keyword>
<evidence type="ECO:0000256" key="5">
    <source>
        <dbReference type="ARBA" id="ARBA00023002"/>
    </source>
</evidence>
<dbReference type="PRINTS" id="PR00463">
    <property type="entry name" value="EP450I"/>
</dbReference>
<gene>
    <name evidence="9" type="ORF">QQX98_000773</name>
</gene>
<dbReference type="Gene3D" id="1.10.630.10">
    <property type="entry name" value="Cytochrome P450"/>
    <property type="match status" value="1"/>
</dbReference>
<name>A0ABR1HTJ2_9HYPO</name>
<keyword evidence="6" id="KW-0408">Iron</keyword>
<comment type="similarity">
    <text evidence="2">Belongs to the cytochrome P450 family.</text>
</comment>
<protein>
    <recommendedName>
        <fullName evidence="11">Cytochrome P450</fullName>
    </recommendedName>
</protein>
<evidence type="ECO:0000256" key="2">
    <source>
        <dbReference type="ARBA" id="ARBA00010617"/>
    </source>
</evidence>
<reference evidence="9 10" key="1">
    <citation type="journal article" date="2025" name="Microbiol. Resour. Announc.">
        <title>Draft genome sequences for Neonectria magnoliae and Neonectria punicea, canker pathogens of Liriodendron tulipifera and Acer saccharum in West Virginia.</title>
        <authorList>
            <person name="Petronek H.M."/>
            <person name="Kasson M.T."/>
            <person name="Metheny A.M."/>
            <person name="Stauder C.M."/>
            <person name="Lovett B."/>
            <person name="Lynch S.C."/>
            <person name="Garnas J.R."/>
            <person name="Kasson L.R."/>
            <person name="Stajich J.E."/>
        </authorList>
    </citation>
    <scope>NUCLEOTIDE SEQUENCE [LARGE SCALE GENOMIC DNA]</scope>
    <source>
        <strain evidence="9 10">NRRL 64653</strain>
    </source>
</reference>
<evidence type="ECO:0000256" key="6">
    <source>
        <dbReference type="ARBA" id="ARBA00023004"/>
    </source>
</evidence>
<comment type="caution">
    <text evidence="9">The sequence shown here is derived from an EMBL/GenBank/DDBJ whole genome shotgun (WGS) entry which is preliminary data.</text>
</comment>
<evidence type="ECO:0000313" key="9">
    <source>
        <dbReference type="EMBL" id="KAK7423901.1"/>
    </source>
</evidence>
<accession>A0ABR1HTJ2</accession>